<proteinExistence type="predicted"/>
<dbReference type="AlphaFoldDB" id="A0A564ZAS6"/>
<sequence length="77" mass="9079">MAFCNTGKLKEDISKAIVQSYPTYIYQYPSDSRDGSVKICKFQLYTLYCHLNRSVKHRIAKTQNETEMFKFSFFSTM</sequence>
<name>A0A564ZAS6_HYMDI</name>
<reference evidence="1 2" key="1">
    <citation type="submission" date="2019-07" db="EMBL/GenBank/DDBJ databases">
        <authorList>
            <person name="Jastrzebski P J."/>
            <person name="Paukszto L."/>
            <person name="Jastrzebski P J."/>
        </authorList>
    </citation>
    <scope>NUCLEOTIDE SEQUENCE [LARGE SCALE GENOMIC DNA]</scope>
    <source>
        <strain evidence="1 2">WMS-il1</strain>
    </source>
</reference>
<dbReference type="EMBL" id="CABIJS010000697">
    <property type="protein sequence ID" value="VUZ55968.1"/>
    <property type="molecule type" value="Genomic_DNA"/>
</dbReference>
<keyword evidence="2" id="KW-1185">Reference proteome</keyword>
<protein>
    <submittedName>
        <fullName evidence="1">Uncharacterized protein</fullName>
    </submittedName>
</protein>
<organism evidence="1 2">
    <name type="scientific">Hymenolepis diminuta</name>
    <name type="common">Rat tapeworm</name>
    <dbReference type="NCBI Taxonomy" id="6216"/>
    <lineage>
        <taxon>Eukaryota</taxon>
        <taxon>Metazoa</taxon>
        <taxon>Spiralia</taxon>
        <taxon>Lophotrochozoa</taxon>
        <taxon>Platyhelminthes</taxon>
        <taxon>Cestoda</taxon>
        <taxon>Eucestoda</taxon>
        <taxon>Cyclophyllidea</taxon>
        <taxon>Hymenolepididae</taxon>
        <taxon>Hymenolepis</taxon>
    </lineage>
</organism>
<evidence type="ECO:0000313" key="2">
    <source>
        <dbReference type="Proteomes" id="UP000321570"/>
    </source>
</evidence>
<gene>
    <name evidence="1" type="ORF">WMSIL1_LOCUS13753</name>
</gene>
<accession>A0A564ZAS6</accession>
<dbReference type="Proteomes" id="UP000321570">
    <property type="component" value="Unassembled WGS sequence"/>
</dbReference>
<evidence type="ECO:0000313" key="1">
    <source>
        <dbReference type="EMBL" id="VUZ55968.1"/>
    </source>
</evidence>